<dbReference type="InterPro" id="IPR036322">
    <property type="entry name" value="WD40_repeat_dom_sf"/>
</dbReference>
<dbReference type="PROSITE" id="PS50082">
    <property type="entry name" value="WD_REPEATS_2"/>
    <property type="match status" value="2"/>
</dbReference>
<dbReference type="EMBL" id="LGRX02008321">
    <property type="protein sequence ID" value="KAK3273691.1"/>
    <property type="molecule type" value="Genomic_DNA"/>
</dbReference>
<dbReference type="InterPro" id="IPR019775">
    <property type="entry name" value="WD40_repeat_CS"/>
</dbReference>
<dbReference type="SUPFAM" id="SSF81383">
    <property type="entry name" value="F-box domain"/>
    <property type="match status" value="1"/>
</dbReference>
<organism evidence="4 5">
    <name type="scientific">Cymbomonas tetramitiformis</name>
    <dbReference type="NCBI Taxonomy" id="36881"/>
    <lineage>
        <taxon>Eukaryota</taxon>
        <taxon>Viridiplantae</taxon>
        <taxon>Chlorophyta</taxon>
        <taxon>Pyramimonadophyceae</taxon>
        <taxon>Pyramimonadales</taxon>
        <taxon>Pyramimonadaceae</taxon>
        <taxon>Cymbomonas</taxon>
    </lineage>
</organism>
<dbReference type="Gene3D" id="2.130.10.10">
    <property type="entry name" value="YVTN repeat-like/Quinoprotein amine dehydrogenase"/>
    <property type="match status" value="1"/>
</dbReference>
<evidence type="ECO:0008006" key="6">
    <source>
        <dbReference type="Google" id="ProtNLM"/>
    </source>
</evidence>
<dbReference type="InterPro" id="IPR020472">
    <property type="entry name" value="WD40_PAC1"/>
</dbReference>
<evidence type="ECO:0000256" key="3">
    <source>
        <dbReference type="PROSITE-ProRule" id="PRU00221"/>
    </source>
</evidence>
<dbReference type="Proteomes" id="UP001190700">
    <property type="component" value="Unassembled WGS sequence"/>
</dbReference>
<gene>
    <name evidence="4" type="ORF">CYMTET_18086</name>
</gene>
<dbReference type="AlphaFoldDB" id="A0AAE0L6A4"/>
<evidence type="ECO:0000313" key="5">
    <source>
        <dbReference type="Proteomes" id="UP001190700"/>
    </source>
</evidence>
<evidence type="ECO:0000313" key="4">
    <source>
        <dbReference type="EMBL" id="KAK3273691.1"/>
    </source>
</evidence>
<dbReference type="SUPFAM" id="SSF50978">
    <property type="entry name" value="WD40 repeat-like"/>
    <property type="match status" value="1"/>
</dbReference>
<evidence type="ECO:0000256" key="1">
    <source>
        <dbReference type="ARBA" id="ARBA00022574"/>
    </source>
</evidence>
<dbReference type="PANTHER" id="PTHR44019">
    <property type="entry name" value="WD REPEAT-CONTAINING PROTEIN 55"/>
    <property type="match status" value="1"/>
</dbReference>
<dbReference type="SMART" id="SM00320">
    <property type="entry name" value="WD40"/>
    <property type="match status" value="3"/>
</dbReference>
<accession>A0AAE0L6A4</accession>
<sequence length="497" mass="52404">MSADGTTHLFALSQDAVSRVASYLSLSDVSNLASCCREARAAINSNEDVWAHQYRVRWPRYASVLAAGCCPAQTWRFAFTTRHTLCQKFSYLDPTEREWLPLDTAQPPPPNHLLLNQRQEASNPMLQLAAVQGRHLSVSFPFAQNAAQVNSEVSCDLVTSGSPGASSARITCLAALEIPGRLTAYITGSADKNIRLCARGRVIRALRGHTESVTALTLLGGTDGPKVLASSSEDTTVRVWSLAPLVPNPNRHPQLATLRGHGDSVTSMCAVEDWARPGSPLLATASRDQKVKLWDVAAACTRGARENTVAACVGSIKLATSASALLPHEGGSSCSVVVVVMEKDAALLDLRTMRLEQTIAACTRGGITCSAAVSGGLQSHLLCTGTRHGVACVWDSRKGSSCAPEASAGPGGAAQASAGVTPVASMNAFSSMTADSPVNHIHIDSHKVITTTSFPRGDECPIKAWCPVTGRGSSALQQGHAYPVFVQMCVGFMYGAP</sequence>
<feature type="repeat" description="WD" evidence="3">
    <location>
        <begin position="206"/>
        <end position="242"/>
    </location>
</feature>
<keyword evidence="2" id="KW-0677">Repeat</keyword>
<proteinExistence type="predicted"/>
<reference evidence="4 5" key="1">
    <citation type="journal article" date="2015" name="Genome Biol. Evol.">
        <title>Comparative Genomics of a Bacterivorous Green Alga Reveals Evolutionary Causalities and Consequences of Phago-Mixotrophic Mode of Nutrition.</title>
        <authorList>
            <person name="Burns J.A."/>
            <person name="Paasch A."/>
            <person name="Narechania A."/>
            <person name="Kim E."/>
        </authorList>
    </citation>
    <scope>NUCLEOTIDE SEQUENCE [LARGE SCALE GENOMIC DNA]</scope>
    <source>
        <strain evidence="4 5">PLY_AMNH</strain>
    </source>
</reference>
<dbReference type="InterPro" id="IPR050505">
    <property type="entry name" value="WDR55/POC1"/>
</dbReference>
<dbReference type="InterPro" id="IPR015943">
    <property type="entry name" value="WD40/YVTN_repeat-like_dom_sf"/>
</dbReference>
<dbReference type="InterPro" id="IPR036047">
    <property type="entry name" value="F-box-like_dom_sf"/>
</dbReference>
<feature type="repeat" description="WD" evidence="3">
    <location>
        <begin position="258"/>
        <end position="296"/>
    </location>
</feature>
<protein>
    <recommendedName>
        <fullName evidence="6">F-box domain-containing protein</fullName>
    </recommendedName>
</protein>
<dbReference type="Pfam" id="PF00400">
    <property type="entry name" value="WD40"/>
    <property type="match status" value="2"/>
</dbReference>
<dbReference type="PANTHER" id="PTHR44019:SF8">
    <property type="entry name" value="POC1 CENTRIOLAR PROTEIN HOMOLOG"/>
    <property type="match status" value="1"/>
</dbReference>
<evidence type="ECO:0000256" key="2">
    <source>
        <dbReference type="ARBA" id="ARBA00022737"/>
    </source>
</evidence>
<dbReference type="PRINTS" id="PR00320">
    <property type="entry name" value="GPROTEINBRPT"/>
</dbReference>
<dbReference type="PROSITE" id="PS50294">
    <property type="entry name" value="WD_REPEATS_REGION"/>
    <property type="match status" value="2"/>
</dbReference>
<name>A0AAE0L6A4_9CHLO</name>
<keyword evidence="1 3" id="KW-0853">WD repeat</keyword>
<comment type="caution">
    <text evidence="4">The sequence shown here is derived from an EMBL/GenBank/DDBJ whole genome shotgun (WGS) entry which is preliminary data.</text>
</comment>
<dbReference type="InterPro" id="IPR001680">
    <property type="entry name" value="WD40_rpt"/>
</dbReference>
<dbReference type="PROSITE" id="PS00678">
    <property type="entry name" value="WD_REPEATS_1"/>
    <property type="match status" value="1"/>
</dbReference>
<keyword evidence="5" id="KW-1185">Reference proteome</keyword>